<keyword evidence="4" id="KW-1185">Reference proteome</keyword>
<dbReference type="Proteomes" id="UP000321497">
    <property type="component" value="Unassembled WGS sequence"/>
</dbReference>
<evidence type="ECO:0000313" key="4">
    <source>
        <dbReference type="Proteomes" id="UP000321497"/>
    </source>
</evidence>
<feature type="non-terminal residue" evidence="3">
    <location>
        <position position="1168"/>
    </location>
</feature>
<gene>
    <name evidence="3" type="ORF">ESU54_17515</name>
</gene>
<feature type="domain" description="HYR" evidence="2">
    <location>
        <begin position="1091"/>
        <end position="1168"/>
    </location>
</feature>
<evidence type="ECO:0000256" key="1">
    <source>
        <dbReference type="ARBA" id="ARBA00022737"/>
    </source>
</evidence>
<protein>
    <submittedName>
        <fullName evidence="3">HYR domain-containing protein</fullName>
    </submittedName>
</protein>
<name>A0A5C6YV83_9FLAO</name>
<dbReference type="EMBL" id="VORT01000028">
    <property type="protein sequence ID" value="TXD71248.1"/>
    <property type="molecule type" value="Genomic_DNA"/>
</dbReference>
<dbReference type="Pfam" id="PF02494">
    <property type="entry name" value="HYR"/>
    <property type="match status" value="1"/>
</dbReference>
<evidence type="ECO:0000259" key="2">
    <source>
        <dbReference type="PROSITE" id="PS50825"/>
    </source>
</evidence>
<keyword evidence="1" id="KW-0677">Repeat</keyword>
<dbReference type="InterPro" id="IPR013783">
    <property type="entry name" value="Ig-like_fold"/>
</dbReference>
<dbReference type="SUPFAM" id="SSF49899">
    <property type="entry name" value="Concanavalin A-like lectins/glucanases"/>
    <property type="match status" value="1"/>
</dbReference>
<feature type="domain" description="HYR" evidence="2">
    <location>
        <begin position="292"/>
        <end position="375"/>
    </location>
</feature>
<dbReference type="InterPro" id="IPR003410">
    <property type="entry name" value="HYR_dom"/>
</dbReference>
<comment type="caution">
    <text evidence="3">The sequence shown here is derived from an EMBL/GenBank/DDBJ whole genome shotgun (WGS) entry which is preliminary data.</text>
</comment>
<evidence type="ECO:0000313" key="3">
    <source>
        <dbReference type="EMBL" id="TXD71248.1"/>
    </source>
</evidence>
<dbReference type="AlphaFoldDB" id="A0A5C6YV83"/>
<proteinExistence type="predicted"/>
<dbReference type="PROSITE" id="PS50825">
    <property type="entry name" value="HYR"/>
    <property type="match status" value="2"/>
</dbReference>
<reference evidence="3 4" key="1">
    <citation type="submission" date="2019-08" db="EMBL/GenBank/DDBJ databases">
        <title>Genome of Aequorivita antarctica SW49 (type strain).</title>
        <authorList>
            <person name="Bowman J.P."/>
        </authorList>
    </citation>
    <scope>NUCLEOTIDE SEQUENCE [LARGE SCALE GENOMIC DNA]</scope>
    <source>
        <strain evidence="3 4">SW49</strain>
    </source>
</reference>
<dbReference type="InterPro" id="IPR013320">
    <property type="entry name" value="ConA-like_dom_sf"/>
</dbReference>
<dbReference type="Gene3D" id="2.60.120.380">
    <property type="match status" value="1"/>
</dbReference>
<dbReference type="PANTHER" id="PTHR24273:SF32">
    <property type="entry name" value="HYALIN"/>
    <property type="match status" value="1"/>
</dbReference>
<dbReference type="Gene3D" id="2.60.40.10">
    <property type="entry name" value="Immunoglobulins"/>
    <property type="match status" value="3"/>
</dbReference>
<organism evidence="3 4">
    <name type="scientific">Aequorivita antarctica</name>
    <dbReference type="NCBI Taxonomy" id="153266"/>
    <lineage>
        <taxon>Bacteria</taxon>
        <taxon>Pseudomonadati</taxon>
        <taxon>Bacteroidota</taxon>
        <taxon>Flavobacteriia</taxon>
        <taxon>Flavobacteriales</taxon>
        <taxon>Flavobacteriaceae</taxon>
        <taxon>Aequorivita</taxon>
    </lineage>
</organism>
<dbReference type="PANTHER" id="PTHR24273">
    <property type="entry name" value="FI04643P-RELATED"/>
    <property type="match status" value="1"/>
</dbReference>
<dbReference type="GO" id="GO:0004553">
    <property type="term" value="F:hydrolase activity, hydrolyzing O-glycosyl compounds"/>
    <property type="evidence" value="ECO:0007669"/>
    <property type="project" value="UniProtKB-ARBA"/>
</dbReference>
<accession>A0A5C6YV83</accession>
<dbReference type="GO" id="GO:0005975">
    <property type="term" value="P:carbohydrate metabolic process"/>
    <property type="evidence" value="ECO:0007669"/>
    <property type="project" value="UniProtKB-ARBA"/>
</dbReference>
<sequence length="1168" mass="119074">MADAIVLAGTNRILQTVTVDVFNLTSAAPYNLTLRIYTDCTTNGASGACGSGPGTLIAASSVTQTVTPGPLGFIYSVVFTLPNVNLYSEVDNTISVSLNASRSDVFWILNEAAVIGSQPAGDPPTGVVQRCGSAIANNGCARAFGGVLNNFSLKLEAEATPPNDLCANAITIAGDGTISGTTVFATIDSGNPFCGTSISSPGVWYKFTDSSITGSAVTLSLCGGAAFDTKISVYTGSCGAFTCVTGNDDFCGLQSQVIFNTDGSSTYYVLVHSFGGATGPFDLNVSGFPIAVIGNPPTIACPADITLNNTPGTCGTVANFAGVAFDIEDGNISSSIVATPASGSTFAVGVTNVTLSVTDSDGNTSTCNFDVTVLDNELPVAVCQDITVDLDPVTGMATITAADVDNGSNDNCGIASMSLDVSSFDCSMTGANTVVLTVTDNSGNSSTCTSTVTVQDVTAPEVFCVGGFGVFTESEDFEGASLPSGWSTVIEAGSQDWTFGSGIMPGGAAFPTNAAIFDDDAAGNGQVNLARLLSPVYDLTSASNVQLSFDYSVQDFIGFGTFEVEVWDGAAWQQILFVDNTDQAPINSGDIDVSAFANPAFQVRYTYDDEGDWAWGAGVDNFLLSYEAASGGGLDVYLDANGMASIDPNDLVTGVNEACGYTITAGGAGGGTMGSLSTLFASNNGGNPGGAVYFDITVGPSDLEVTDIDVNTAEAGSFTMDIYTLVGTYVGNEANPGAWGAAAANASGTGAGVDTPSNAVLASSITLTANTTYGMALVLDGTHAHAYTNGDGSNQNFSNADMSMALGAASNVPFTTPIFAPRVFNGAIHYTTSGGSGLDFTCADLGENIVEVTVTDDSGNSSTCMAVVNVIDNIAPILVCQNATIELGPDGTATVDPMALLASLPTTYEVMVIGSDNSSGFEGFTDFTVSVTEAAAVTFDWDYTTNDDPGFDSFGYLLNGTYTQLTNPGLGNQSGSAAVAVAPGDVFGFRSQTDDNLLGNNETVISNFMPGFEGQFDPANWNLTLTDSDGDAFFTEIPGGPLSFDACGITILAVDVPTVSCADIGTPITVTVFASDASGNIAACTSVITVVDLLAPVLTCPADQTVDPGAGNLFYILPDYIATGEATAIDNCTDPVTLTTQVPAPGTPLSDGTYTITMTATDEYGNTS</sequence>